<organism evidence="1 2">
    <name type="scientific">Thermosipho melanesiensis</name>
    <dbReference type="NCBI Taxonomy" id="46541"/>
    <lineage>
        <taxon>Bacteria</taxon>
        <taxon>Thermotogati</taxon>
        <taxon>Thermotogota</taxon>
        <taxon>Thermotogae</taxon>
        <taxon>Thermotogales</taxon>
        <taxon>Fervidobacteriaceae</taxon>
        <taxon>Thermosipho</taxon>
    </lineage>
</organism>
<gene>
    <name evidence="1" type="ORF">BW47_04930</name>
</gene>
<dbReference type="Proteomes" id="UP000185490">
    <property type="component" value="Chromosome"/>
</dbReference>
<proteinExistence type="predicted"/>
<evidence type="ECO:0000313" key="2">
    <source>
        <dbReference type="Proteomes" id="UP000185490"/>
    </source>
</evidence>
<accession>A0ABN4UWL1</accession>
<sequence length="405" mass="47090">MKKIISIVIVLFASFLLSEKIYINTFDNTIILNGKIYSFFGKANPFRGKVVTYFRSPNVEGVSIPGDLLVLGDGQTVGESGTIKVSRDVFDTLKTMYELSKDLQFVIDEFPIEVYGDKIVVKKITPKEKVEEYLRLFVRKFELSDLEFYLGEYTITPQPPKINIITFSFPDFGFYMVNVEDIGKVQTKVYLDGELSLSLSFLPPGTHTIFVYAKDALDNESSLTKLIFIPKSRVTFIEKKEEYYSQTEFGKLTFIGNKNFYQITPLDATITTIFVNDTLAPKIELGINRLFNNYYELKVKCYDYNKTKTIVKVNNEEKNGTILRFNFGKNILAIYCEDTLKNNSLKFKTIWVYDNMKNSLEFFDQKRWFNIGGIMIKSPFIRSWINPNQKRRIYEDRNFVINIFK</sequence>
<evidence type="ECO:0000313" key="1">
    <source>
        <dbReference type="EMBL" id="APT73902.1"/>
    </source>
</evidence>
<dbReference type="RefSeq" id="WP_012057142.1">
    <property type="nucleotide sequence ID" value="NZ_CP007389.1"/>
</dbReference>
<protein>
    <submittedName>
        <fullName evidence="1">Uncharacterized protein</fullName>
    </submittedName>
</protein>
<keyword evidence="2" id="KW-1185">Reference proteome</keyword>
<reference evidence="1 2" key="1">
    <citation type="submission" date="2014-02" db="EMBL/GenBank/DDBJ databases">
        <title>Diversity of Thermotogales isolates from hydrothermal vents.</title>
        <authorList>
            <person name="Haverkamp T.H.A."/>
            <person name="Lossouarn J."/>
            <person name="Geslin C."/>
            <person name="Nesbo C.L."/>
        </authorList>
    </citation>
    <scope>NUCLEOTIDE SEQUENCE [LARGE SCALE GENOMIC DNA]</scope>
    <source>
        <strain evidence="1 2">431</strain>
    </source>
</reference>
<dbReference type="EMBL" id="CP007389">
    <property type="protein sequence ID" value="APT73902.1"/>
    <property type="molecule type" value="Genomic_DNA"/>
</dbReference>
<name>A0ABN4UWL1_9BACT</name>